<dbReference type="AlphaFoldDB" id="A0A1H3N9B2"/>
<dbReference type="RefSeq" id="WP_092692788.1">
    <property type="nucleotide sequence ID" value="NZ_FNPK01000040.1"/>
</dbReference>
<keyword evidence="1" id="KW-0175">Coiled coil</keyword>
<organism evidence="3 4">
    <name type="scientific">Acinetobacter kyonggiensis</name>
    <dbReference type="NCBI Taxonomy" id="595670"/>
    <lineage>
        <taxon>Bacteria</taxon>
        <taxon>Pseudomonadati</taxon>
        <taxon>Pseudomonadota</taxon>
        <taxon>Gammaproteobacteria</taxon>
        <taxon>Moraxellales</taxon>
        <taxon>Moraxellaceae</taxon>
        <taxon>Acinetobacter</taxon>
    </lineage>
</organism>
<keyword evidence="2" id="KW-0812">Transmembrane</keyword>
<dbReference type="Proteomes" id="UP000199035">
    <property type="component" value="Unassembled WGS sequence"/>
</dbReference>
<evidence type="ECO:0000256" key="2">
    <source>
        <dbReference type="SAM" id="Phobius"/>
    </source>
</evidence>
<keyword evidence="4" id="KW-1185">Reference proteome</keyword>
<name>A0A1H3N9B2_9GAMM</name>
<sequence length="145" mass="16061">MALDQRNSPTLLLGIIGGLVAIIVLFLAYQWFFSTSNEAIPEHEAISLQTPAKPATSAEVKPTEAESVIDEKTIQLVDEKILKAPVPENESLLKEEVAKLDDIQTQLNDQEVMLKTQHTDADDLIALKEEQIKLLEAQLKKSNSN</sequence>
<gene>
    <name evidence="3" type="ORF">SAMN05421643_14010</name>
</gene>
<feature type="coiled-coil region" evidence="1">
    <location>
        <begin position="93"/>
        <end position="145"/>
    </location>
</feature>
<dbReference type="STRING" id="595670.SAMN05421643_14010"/>
<feature type="transmembrane region" description="Helical" evidence="2">
    <location>
        <begin position="12"/>
        <end position="32"/>
    </location>
</feature>
<evidence type="ECO:0000256" key="1">
    <source>
        <dbReference type="SAM" id="Coils"/>
    </source>
</evidence>
<evidence type="ECO:0000313" key="4">
    <source>
        <dbReference type="Proteomes" id="UP000199035"/>
    </source>
</evidence>
<protein>
    <submittedName>
        <fullName evidence="3">Uncharacterized protein</fullName>
    </submittedName>
</protein>
<proteinExistence type="predicted"/>
<accession>A0A1H3N9B2</accession>
<evidence type="ECO:0000313" key="3">
    <source>
        <dbReference type="EMBL" id="SDY85482.1"/>
    </source>
</evidence>
<keyword evidence="2" id="KW-1133">Transmembrane helix</keyword>
<keyword evidence="2" id="KW-0472">Membrane</keyword>
<reference evidence="4" key="1">
    <citation type="submission" date="2016-10" db="EMBL/GenBank/DDBJ databases">
        <authorList>
            <person name="Varghese N."/>
            <person name="Submissions S."/>
        </authorList>
    </citation>
    <scope>NUCLEOTIDE SEQUENCE [LARGE SCALE GENOMIC DNA]</scope>
    <source>
        <strain evidence="4">ANC 5109</strain>
    </source>
</reference>
<dbReference type="EMBL" id="FNPK01000040">
    <property type="protein sequence ID" value="SDY85482.1"/>
    <property type="molecule type" value="Genomic_DNA"/>
</dbReference>